<dbReference type="PANTHER" id="PTHR46819">
    <property type="entry name" value="EF-HAND CALCIUM-BINDING DOMAIN-CONTAINING PROTEIN 7"/>
    <property type="match status" value="1"/>
</dbReference>
<feature type="domain" description="EF-hand" evidence="7">
    <location>
        <begin position="356"/>
        <end position="391"/>
    </location>
</feature>
<dbReference type="eggNOG" id="KOG0027">
    <property type="taxonomic scope" value="Eukaryota"/>
</dbReference>
<evidence type="ECO:0000256" key="4">
    <source>
        <dbReference type="ARBA" id="ARBA00022837"/>
    </source>
</evidence>
<dbReference type="Pfam" id="PF13499">
    <property type="entry name" value="EF-hand_7"/>
    <property type="match status" value="1"/>
</dbReference>
<dbReference type="CTD" id="6756535"/>
<feature type="compositionally biased region" description="Basic and acidic residues" evidence="6">
    <location>
        <begin position="219"/>
        <end position="231"/>
    </location>
</feature>
<protein>
    <recommendedName>
        <fullName evidence="7">EF-hand domain-containing protein</fullName>
    </recommendedName>
</protein>
<dbReference type="PhylomeDB" id="B3S4X2"/>
<proteinExistence type="predicted"/>
<dbReference type="HOGENOM" id="CLU_031520_1_0_1"/>
<dbReference type="InterPro" id="IPR018247">
    <property type="entry name" value="EF_Hand_1_Ca_BS"/>
</dbReference>
<gene>
    <name evidence="8" type="ORF">TRIADDRAFT_59376</name>
</gene>
<dbReference type="OMA" id="KTIDKYW"/>
<dbReference type="InterPro" id="IPR052266">
    <property type="entry name" value="Miro-EF-hand_domain"/>
</dbReference>
<dbReference type="PROSITE" id="PS50222">
    <property type="entry name" value="EF_HAND_2"/>
    <property type="match status" value="2"/>
</dbReference>
<reference evidence="8 9" key="1">
    <citation type="journal article" date="2008" name="Nature">
        <title>The Trichoplax genome and the nature of placozoans.</title>
        <authorList>
            <person name="Srivastava M."/>
            <person name="Begovic E."/>
            <person name="Chapman J."/>
            <person name="Putnam N.H."/>
            <person name="Hellsten U."/>
            <person name="Kawashima T."/>
            <person name="Kuo A."/>
            <person name="Mitros T."/>
            <person name="Salamov A."/>
            <person name="Carpenter M.L."/>
            <person name="Signorovitch A.Y."/>
            <person name="Moreno M.A."/>
            <person name="Kamm K."/>
            <person name="Grimwood J."/>
            <person name="Schmutz J."/>
            <person name="Shapiro H."/>
            <person name="Grigoriev I.V."/>
            <person name="Buss L.W."/>
            <person name="Schierwater B."/>
            <person name="Dellaporta S.L."/>
            <person name="Rokhsar D.S."/>
        </authorList>
    </citation>
    <scope>NUCLEOTIDE SEQUENCE [LARGE SCALE GENOMIC DNA]</scope>
    <source>
        <strain evidence="8 9">Grell-BS-1999</strain>
    </source>
</reference>
<dbReference type="STRING" id="10228.B3S4X2"/>
<dbReference type="RefSeq" id="XP_002115322.1">
    <property type="nucleotide sequence ID" value="XM_002115286.1"/>
</dbReference>
<dbReference type="Proteomes" id="UP000009022">
    <property type="component" value="Unassembled WGS sequence"/>
</dbReference>
<dbReference type="KEGG" id="tad:TRIADDRAFT_59376"/>
<accession>B3S4X2</accession>
<dbReference type="CDD" id="cd00051">
    <property type="entry name" value="EFh"/>
    <property type="match status" value="1"/>
</dbReference>
<feature type="region of interest" description="Disordered" evidence="6">
    <location>
        <begin position="161"/>
        <end position="236"/>
    </location>
</feature>
<keyword evidence="2" id="KW-0479">Metal-binding</keyword>
<sequence length="583" mass="66471">MLSRLDNKSRLDQFLKECRSAYETVTGSISNDIRSKEDLELILNIMGRNPSRANMKYYWSKHTESVSFDEFCDYAGQEREVDENLLLRAFEQVDPNGDGFIERDELERVLLKYGERMTQSELKQLLDDFPYDDKGRFPFEEFCRKFADIIEECQSITKRTGAQNGVKERKNLSIKQPRPSKRSSSRLSITSLASIREQKPDEPPSPKISPRKSSTASLPRERSLSMTRKDSISSVKKSSSQTKLSIVEPKNLKLDVVKSRLLYILFKPITALAKELARVDLELFIFKEEDNEIKEYISCQNATIKGKYCVKTDLRSGKYRLIPYTSGCIFKQRSEESKSVAKLVKGSGEAAEITQAFIDALHHAFDSFDLDGNDLLNYEEFNNYYIRANDDECDLETWGHVTESYETKDGELTRAGFIAIHEQEALDNPDDVTELWFTLHGIGLNNSLVPDEICPFIVEIHTEDCEGHVETTSIRENADLLDRAVCANVVAKGTSKSISDLKDLQLWTYQTDTRASFVVLNQMKNPMAVKIDCSGSQNCISSIDDLKCNVKIKPEEATVGIHLMKENPTKDWSIVCYEELDQL</sequence>
<dbReference type="AlphaFoldDB" id="B3S4X2"/>
<evidence type="ECO:0000256" key="2">
    <source>
        <dbReference type="ARBA" id="ARBA00022723"/>
    </source>
</evidence>
<dbReference type="EMBL" id="DS985250">
    <property type="protein sequence ID" value="EDV22167.1"/>
    <property type="molecule type" value="Genomic_DNA"/>
</dbReference>
<name>B3S4X2_TRIAD</name>
<keyword evidence="5" id="KW-0472">Membrane</keyword>
<comment type="subcellular location">
    <subcellularLocation>
        <location evidence="1">Membrane</location>
    </subcellularLocation>
</comment>
<evidence type="ECO:0000256" key="3">
    <source>
        <dbReference type="ARBA" id="ARBA00022737"/>
    </source>
</evidence>
<dbReference type="SMART" id="SM00054">
    <property type="entry name" value="EFh"/>
    <property type="match status" value="3"/>
</dbReference>
<dbReference type="InterPro" id="IPR002048">
    <property type="entry name" value="EF_hand_dom"/>
</dbReference>
<evidence type="ECO:0000313" key="8">
    <source>
        <dbReference type="EMBL" id="EDV22167.1"/>
    </source>
</evidence>
<evidence type="ECO:0000256" key="6">
    <source>
        <dbReference type="SAM" id="MobiDB-lite"/>
    </source>
</evidence>
<dbReference type="OrthoDB" id="26525at2759"/>
<feature type="compositionally biased region" description="Low complexity" evidence="6">
    <location>
        <begin position="185"/>
        <end position="195"/>
    </location>
</feature>
<organism evidence="8 9">
    <name type="scientific">Trichoplax adhaerens</name>
    <name type="common">Trichoplax reptans</name>
    <dbReference type="NCBI Taxonomy" id="10228"/>
    <lineage>
        <taxon>Eukaryota</taxon>
        <taxon>Metazoa</taxon>
        <taxon>Placozoa</taxon>
        <taxon>Uniplacotomia</taxon>
        <taxon>Trichoplacea</taxon>
        <taxon>Trichoplacidae</taxon>
        <taxon>Trichoplax</taxon>
    </lineage>
</organism>
<feature type="domain" description="EF-hand" evidence="7">
    <location>
        <begin position="81"/>
        <end position="116"/>
    </location>
</feature>
<dbReference type="FunCoup" id="B3S4X2">
    <property type="interactions" value="382"/>
</dbReference>
<evidence type="ECO:0000256" key="1">
    <source>
        <dbReference type="ARBA" id="ARBA00004370"/>
    </source>
</evidence>
<keyword evidence="4" id="KW-0106">Calcium</keyword>
<keyword evidence="3" id="KW-0677">Repeat</keyword>
<evidence type="ECO:0000256" key="5">
    <source>
        <dbReference type="ARBA" id="ARBA00023136"/>
    </source>
</evidence>
<dbReference type="SUPFAM" id="SSF47473">
    <property type="entry name" value="EF-hand"/>
    <property type="match status" value="2"/>
</dbReference>
<dbReference type="Gene3D" id="1.10.238.10">
    <property type="entry name" value="EF-hand"/>
    <property type="match status" value="2"/>
</dbReference>
<dbReference type="GO" id="GO:0098797">
    <property type="term" value="C:plasma membrane protein complex"/>
    <property type="evidence" value="ECO:0000318"/>
    <property type="project" value="GO_Central"/>
</dbReference>
<dbReference type="GO" id="GO:0060170">
    <property type="term" value="C:ciliary membrane"/>
    <property type="evidence" value="ECO:0000318"/>
    <property type="project" value="GO_Central"/>
</dbReference>
<dbReference type="PANTHER" id="PTHR46819:SF1">
    <property type="entry name" value="EF-HAND CALCIUM-BINDING DOMAIN-CONTAINING PROTEIN 7"/>
    <property type="match status" value="1"/>
</dbReference>
<dbReference type="GeneID" id="6756535"/>
<dbReference type="PROSITE" id="PS00018">
    <property type="entry name" value="EF_HAND_1"/>
    <property type="match status" value="2"/>
</dbReference>
<keyword evidence="9" id="KW-1185">Reference proteome</keyword>
<evidence type="ECO:0000259" key="7">
    <source>
        <dbReference type="PROSITE" id="PS50222"/>
    </source>
</evidence>
<dbReference type="InParanoid" id="B3S4X2"/>
<dbReference type="InterPro" id="IPR011992">
    <property type="entry name" value="EF-hand-dom_pair"/>
</dbReference>
<dbReference type="GO" id="GO:1903569">
    <property type="term" value="P:positive regulation of protein localization to ciliary membrane"/>
    <property type="evidence" value="ECO:0000318"/>
    <property type="project" value="GO_Central"/>
</dbReference>
<dbReference type="GO" id="GO:0005509">
    <property type="term" value="F:calcium ion binding"/>
    <property type="evidence" value="ECO:0007669"/>
    <property type="project" value="InterPro"/>
</dbReference>
<evidence type="ECO:0000313" key="9">
    <source>
        <dbReference type="Proteomes" id="UP000009022"/>
    </source>
</evidence>